<keyword evidence="2" id="KW-1185">Reference proteome</keyword>
<comment type="caution">
    <text evidence="1">The sequence shown here is derived from an EMBL/GenBank/DDBJ whole genome shotgun (WGS) entry which is preliminary data.</text>
</comment>
<proteinExistence type="predicted"/>
<dbReference type="EMBL" id="VTHL01000008">
    <property type="protein sequence ID" value="TYZ10052.1"/>
    <property type="molecule type" value="Genomic_DNA"/>
</dbReference>
<evidence type="ECO:0000313" key="1">
    <source>
        <dbReference type="EMBL" id="TYZ10052.1"/>
    </source>
</evidence>
<dbReference type="Proteomes" id="UP000322791">
    <property type="component" value="Unassembled WGS sequence"/>
</dbReference>
<evidence type="ECO:0000313" key="2">
    <source>
        <dbReference type="Proteomes" id="UP000322791"/>
    </source>
</evidence>
<gene>
    <name evidence="1" type="ORF">FY528_09300</name>
</gene>
<organism evidence="1 2">
    <name type="scientific">Hymenobacter lutimineralis</name>
    <dbReference type="NCBI Taxonomy" id="2606448"/>
    <lineage>
        <taxon>Bacteria</taxon>
        <taxon>Pseudomonadati</taxon>
        <taxon>Bacteroidota</taxon>
        <taxon>Cytophagia</taxon>
        <taxon>Cytophagales</taxon>
        <taxon>Hymenobacteraceae</taxon>
        <taxon>Hymenobacter</taxon>
    </lineage>
</organism>
<dbReference type="AlphaFoldDB" id="A0A5D6V4N8"/>
<reference evidence="1 2" key="1">
    <citation type="submission" date="2019-08" db="EMBL/GenBank/DDBJ databases">
        <authorList>
            <person name="Seo M.-J."/>
        </authorList>
    </citation>
    <scope>NUCLEOTIDE SEQUENCE [LARGE SCALE GENOMIC DNA]</scope>
    <source>
        <strain evidence="1 2">KIGAM108</strain>
    </source>
</reference>
<protein>
    <submittedName>
        <fullName evidence="1">Uncharacterized protein</fullName>
    </submittedName>
</protein>
<accession>A0A5D6V4N8</accession>
<name>A0A5D6V4N8_9BACT</name>
<sequence length="283" mass="32476">MHSLNSKISFGHHKGRTIGHIYTGSPMLIALYAQNLLIESTKLILRKESYLENSDVIAFNFENIDKSTLQDFLNSLSIHNITYTSEIHENNRLTVTAFNPDHTINKTFSKLGFDIVKEYLTQDLSPQEVSSGIYTRALNSINTTDNACQYHQALRKVELYEANPLYIFWCIKNIKSFYLDGNKDNIPLVTNLPCFYLNSFTASYSSEDSAIFNPLIEATKMAIYKNTIEENYKKLLKYDSQDFTYQDNNDTDDVYKQAFDELTDGQYGEYGGYNDSINDHIGL</sequence>